<protein>
    <submittedName>
        <fullName evidence="2">Uncharacterized protein</fullName>
    </submittedName>
</protein>
<dbReference type="EMBL" id="JAPUFD010000020">
    <property type="protein sequence ID" value="MDI1492625.1"/>
    <property type="molecule type" value="Genomic_DNA"/>
</dbReference>
<sequence length="314" mass="34211">MQELYSRRPHSRETSGVQSGVQDPKWDRSLREERWAKLGQLTFGGIRRMDTAIFLVNSIPTDPEQLTMAGPLTGQSSTKNLSSTVAIVALFVLQSLALSSTNVTAPPDVYCDAHTEPFVTPRFNPSDCHLAIRYLESNVSDAGSTEYEFRAPFAAAHYPDTGVRTPKCFTYDTCTVAVAMLVLFDPTALKVWSDLPRDLSDWGSVLAKATDVSDTCLDHFRPPGNDAEGADLTKRAGSNDAVAERGQNFVNPWGYSVVGREKAVGVFVWDSWSIINHAMCKKGLNPDLTEGNGTLIVNASTTTSADNAVNVDTE</sequence>
<gene>
    <name evidence="2" type="ORF">OHK93_004407</name>
</gene>
<accession>A0AA43QU42</accession>
<feature type="region of interest" description="Disordered" evidence="1">
    <location>
        <begin position="1"/>
        <end position="25"/>
    </location>
</feature>
<proteinExistence type="predicted"/>
<evidence type="ECO:0000256" key="1">
    <source>
        <dbReference type="SAM" id="MobiDB-lite"/>
    </source>
</evidence>
<name>A0AA43QU42_9LECA</name>
<dbReference type="Proteomes" id="UP001161017">
    <property type="component" value="Unassembled WGS sequence"/>
</dbReference>
<dbReference type="AlphaFoldDB" id="A0AA43QU42"/>
<comment type="caution">
    <text evidence="2">The sequence shown here is derived from an EMBL/GenBank/DDBJ whole genome shotgun (WGS) entry which is preliminary data.</text>
</comment>
<reference evidence="2" key="1">
    <citation type="journal article" date="2023" name="Genome Biol. Evol.">
        <title>First Whole Genome Sequence and Flow Cytometry Genome Size Data for the Lichen-Forming Fungus Ramalina farinacea (Ascomycota).</title>
        <authorList>
            <person name="Llewellyn T."/>
            <person name="Mian S."/>
            <person name="Hill R."/>
            <person name="Leitch I.J."/>
            <person name="Gaya E."/>
        </authorList>
    </citation>
    <scope>NUCLEOTIDE SEQUENCE</scope>
    <source>
        <strain evidence="2">LIQ254RAFAR</strain>
    </source>
</reference>
<organism evidence="2 3">
    <name type="scientific">Ramalina farinacea</name>
    <dbReference type="NCBI Taxonomy" id="258253"/>
    <lineage>
        <taxon>Eukaryota</taxon>
        <taxon>Fungi</taxon>
        <taxon>Dikarya</taxon>
        <taxon>Ascomycota</taxon>
        <taxon>Pezizomycotina</taxon>
        <taxon>Lecanoromycetes</taxon>
        <taxon>OSLEUM clade</taxon>
        <taxon>Lecanoromycetidae</taxon>
        <taxon>Lecanorales</taxon>
        <taxon>Lecanorineae</taxon>
        <taxon>Ramalinaceae</taxon>
        <taxon>Ramalina</taxon>
    </lineage>
</organism>
<evidence type="ECO:0000313" key="3">
    <source>
        <dbReference type="Proteomes" id="UP001161017"/>
    </source>
</evidence>
<evidence type="ECO:0000313" key="2">
    <source>
        <dbReference type="EMBL" id="MDI1492625.1"/>
    </source>
</evidence>
<keyword evidence="3" id="KW-1185">Reference proteome</keyword>